<feature type="region of interest" description="Disordered" evidence="1">
    <location>
        <begin position="346"/>
        <end position="370"/>
    </location>
</feature>
<feature type="region of interest" description="Disordered" evidence="1">
    <location>
        <begin position="404"/>
        <end position="423"/>
    </location>
</feature>
<dbReference type="EMBL" id="JAVRRT010000002">
    <property type="protein sequence ID" value="KAK5174102.1"/>
    <property type="molecule type" value="Genomic_DNA"/>
</dbReference>
<feature type="compositionally biased region" description="Polar residues" evidence="1">
    <location>
        <begin position="247"/>
        <end position="263"/>
    </location>
</feature>
<sequence length="643" mass="69256">MLATLTSDGAAGLGAPANDSVASNGAQRRPSSPQRFVDANGVPVRIPKLAVRNRRPPENSDTNDTNERPTNMIAYARSEGGGSGPPSSRSSQGTSTPGSSRSASDDTLPTRRSFASRDGDKGGKQAAGKKKKGGMLGFLTLKEPSTSAWAEFAEAEKEKARQKGARSTAVGMRGVSTQKLPDYVPKVNSKWDGLPNSAKRKSIESSKASSHRHTDSSFSSATKRSDWTAVTSNSAGSAEARRAFGSALSSPTFPNRPSTTNAPWSPDDWRVSTSASARPRPGSGLQAQPIEESEENKPQTFLLPPSPEGHDKILLPDTNLPLSPLSPLTPPELERDDIGFMQRFFSKGSPPNRQAVEMPATPPTSDKDEEPMLIGIHYPELDATDVYYPRAASPAFDHATIADSQADRKASGSPPSFAEFCRRSPINFSRPRSRLASSPKSEQPPQLSIDAIAEQAAPEASLSLSPTLVNDSGRIEPFLTDTFANHSRETGHIPQRVSSTVDPSSRHTTNMLLDESEEPSDAEEEEYTEDEDEEDVITPSAENVQPSDSASDSKGSVQPDTVLRTTNSRNSLAPSFTPSVMSEQWHQTPKERLGLGSKVRKSEVLPWENAEETGNAAEGPRRPMSPATESKRKRMSMKLGTKR</sequence>
<dbReference type="GeneID" id="89922530"/>
<keyword evidence="3" id="KW-1185">Reference proteome</keyword>
<organism evidence="2 3">
    <name type="scientific">Saxophila tyrrhenica</name>
    <dbReference type="NCBI Taxonomy" id="1690608"/>
    <lineage>
        <taxon>Eukaryota</taxon>
        <taxon>Fungi</taxon>
        <taxon>Dikarya</taxon>
        <taxon>Ascomycota</taxon>
        <taxon>Pezizomycotina</taxon>
        <taxon>Dothideomycetes</taxon>
        <taxon>Dothideomycetidae</taxon>
        <taxon>Mycosphaerellales</taxon>
        <taxon>Extremaceae</taxon>
        <taxon>Saxophila</taxon>
    </lineage>
</organism>
<dbReference type="Proteomes" id="UP001337655">
    <property type="component" value="Unassembled WGS sequence"/>
</dbReference>
<feature type="compositionally biased region" description="Polar residues" evidence="1">
    <location>
        <begin position="496"/>
        <end position="511"/>
    </location>
</feature>
<feature type="compositionally biased region" description="Acidic residues" evidence="1">
    <location>
        <begin position="514"/>
        <end position="536"/>
    </location>
</feature>
<evidence type="ECO:0000256" key="1">
    <source>
        <dbReference type="SAM" id="MobiDB-lite"/>
    </source>
</evidence>
<gene>
    <name evidence="2" type="ORF">LTR77_001182</name>
</gene>
<proteinExistence type="predicted"/>
<comment type="caution">
    <text evidence="2">The sequence shown here is derived from an EMBL/GenBank/DDBJ whole genome shotgun (WGS) entry which is preliminary data.</text>
</comment>
<protein>
    <submittedName>
        <fullName evidence="2">Uncharacterized protein</fullName>
    </submittedName>
</protein>
<feature type="compositionally biased region" description="Basic residues" evidence="1">
    <location>
        <begin position="631"/>
        <end position="643"/>
    </location>
</feature>
<dbReference type="RefSeq" id="XP_064662771.1">
    <property type="nucleotide sequence ID" value="XM_064798444.1"/>
</dbReference>
<name>A0AAV9PP92_9PEZI</name>
<evidence type="ECO:0000313" key="3">
    <source>
        <dbReference type="Proteomes" id="UP001337655"/>
    </source>
</evidence>
<feature type="compositionally biased region" description="Low complexity" evidence="1">
    <location>
        <begin position="315"/>
        <end position="326"/>
    </location>
</feature>
<feature type="region of interest" description="Disordered" evidence="1">
    <location>
        <begin position="1"/>
        <end position="137"/>
    </location>
</feature>
<feature type="compositionally biased region" description="Polar residues" evidence="1">
    <location>
        <begin position="540"/>
        <end position="587"/>
    </location>
</feature>
<reference evidence="2 3" key="1">
    <citation type="submission" date="2023-08" db="EMBL/GenBank/DDBJ databases">
        <title>Black Yeasts Isolated from many extreme environments.</title>
        <authorList>
            <person name="Coleine C."/>
            <person name="Stajich J.E."/>
            <person name="Selbmann L."/>
        </authorList>
    </citation>
    <scope>NUCLEOTIDE SEQUENCE [LARGE SCALE GENOMIC DNA]</scope>
    <source>
        <strain evidence="2 3">CCFEE 5935</strain>
    </source>
</reference>
<feature type="compositionally biased region" description="Polar residues" evidence="1">
    <location>
        <begin position="20"/>
        <end position="34"/>
    </location>
</feature>
<feature type="compositionally biased region" description="Low complexity" evidence="1">
    <location>
        <begin position="85"/>
        <end position="102"/>
    </location>
</feature>
<accession>A0AAV9PP92</accession>
<evidence type="ECO:0000313" key="2">
    <source>
        <dbReference type="EMBL" id="KAK5174102.1"/>
    </source>
</evidence>
<feature type="region of interest" description="Disordered" evidence="1">
    <location>
        <begin position="152"/>
        <end position="328"/>
    </location>
</feature>
<feature type="region of interest" description="Disordered" evidence="1">
    <location>
        <begin position="487"/>
        <end position="643"/>
    </location>
</feature>
<dbReference type="AlphaFoldDB" id="A0AAV9PP92"/>